<name>A0A0L0FT50_9EUKA</name>
<dbReference type="GO" id="GO:0016579">
    <property type="term" value="P:protein deubiquitination"/>
    <property type="evidence" value="ECO:0007669"/>
    <property type="project" value="InterPro"/>
</dbReference>
<dbReference type="GeneID" id="25908154"/>
<dbReference type="Proteomes" id="UP000054560">
    <property type="component" value="Unassembled WGS sequence"/>
</dbReference>
<dbReference type="eggNOG" id="KOG1865">
    <property type="taxonomic scope" value="Eukaryota"/>
</dbReference>
<dbReference type="PANTHER" id="PTHR24006:SF722">
    <property type="entry name" value="UBIQUITIN CARBOXYL-TERMINAL HYDROLASE 48"/>
    <property type="match status" value="1"/>
</dbReference>
<keyword evidence="7" id="KW-0788">Thiol protease</keyword>
<dbReference type="Gene3D" id="3.90.70.10">
    <property type="entry name" value="Cysteine proteinases"/>
    <property type="match status" value="1"/>
</dbReference>
<proteinExistence type="inferred from homology"/>
<evidence type="ECO:0000256" key="4">
    <source>
        <dbReference type="ARBA" id="ARBA00022670"/>
    </source>
</evidence>
<evidence type="ECO:0000256" key="5">
    <source>
        <dbReference type="ARBA" id="ARBA00022786"/>
    </source>
</evidence>
<dbReference type="EMBL" id="KQ242214">
    <property type="protein sequence ID" value="KNC79980.1"/>
    <property type="molecule type" value="Genomic_DNA"/>
</dbReference>
<gene>
    <name evidence="9" type="ORF">SARC_07650</name>
</gene>
<dbReference type="STRING" id="667725.A0A0L0FT50"/>
<dbReference type="GO" id="GO:0006508">
    <property type="term" value="P:proteolysis"/>
    <property type="evidence" value="ECO:0007669"/>
    <property type="project" value="UniProtKB-KW"/>
</dbReference>
<evidence type="ECO:0000256" key="6">
    <source>
        <dbReference type="ARBA" id="ARBA00022801"/>
    </source>
</evidence>
<keyword evidence="4" id="KW-0645">Protease</keyword>
<evidence type="ECO:0000256" key="2">
    <source>
        <dbReference type="ARBA" id="ARBA00009085"/>
    </source>
</evidence>
<dbReference type="InterPro" id="IPR038765">
    <property type="entry name" value="Papain-like_cys_pep_sf"/>
</dbReference>
<evidence type="ECO:0000256" key="3">
    <source>
        <dbReference type="ARBA" id="ARBA00012759"/>
    </source>
</evidence>
<reference evidence="9 10" key="1">
    <citation type="submission" date="2011-02" db="EMBL/GenBank/DDBJ databases">
        <title>The Genome Sequence of Sphaeroforma arctica JP610.</title>
        <authorList>
            <consortium name="The Broad Institute Genome Sequencing Platform"/>
            <person name="Russ C."/>
            <person name="Cuomo C."/>
            <person name="Young S.K."/>
            <person name="Zeng Q."/>
            <person name="Gargeya S."/>
            <person name="Alvarado L."/>
            <person name="Berlin A."/>
            <person name="Chapman S.B."/>
            <person name="Chen Z."/>
            <person name="Freedman E."/>
            <person name="Gellesch M."/>
            <person name="Goldberg J."/>
            <person name="Griggs A."/>
            <person name="Gujja S."/>
            <person name="Heilman E."/>
            <person name="Heiman D."/>
            <person name="Howarth C."/>
            <person name="Mehta T."/>
            <person name="Neiman D."/>
            <person name="Pearson M."/>
            <person name="Roberts A."/>
            <person name="Saif S."/>
            <person name="Shea T."/>
            <person name="Shenoy N."/>
            <person name="Sisk P."/>
            <person name="Stolte C."/>
            <person name="Sykes S."/>
            <person name="White J."/>
            <person name="Yandava C."/>
            <person name="Burger G."/>
            <person name="Gray M.W."/>
            <person name="Holland P.W.H."/>
            <person name="King N."/>
            <person name="Lang F.B.F."/>
            <person name="Roger A.J."/>
            <person name="Ruiz-Trillo I."/>
            <person name="Haas B."/>
            <person name="Nusbaum C."/>
            <person name="Birren B."/>
        </authorList>
    </citation>
    <scope>NUCLEOTIDE SEQUENCE [LARGE SCALE GENOMIC DNA]</scope>
    <source>
        <strain evidence="9 10">JP610</strain>
    </source>
</reference>
<keyword evidence="10" id="KW-1185">Reference proteome</keyword>
<dbReference type="RefSeq" id="XP_014153882.1">
    <property type="nucleotide sequence ID" value="XM_014298407.1"/>
</dbReference>
<feature type="non-terminal residue" evidence="9">
    <location>
        <position position="298"/>
    </location>
</feature>
<dbReference type="EC" id="3.4.19.12" evidence="3"/>
<dbReference type="InterPro" id="IPR001394">
    <property type="entry name" value="Peptidase_C19_UCH"/>
</dbReference>
<dbReference type="AlphaFoldDB" id="A0A0L0FT50"/>
<evidence type="ECO:0000313" key="9">
    <source>
        <dbReference type="EMBL" id="KNC79980.1"/>
    </source>
</evidence>
<keyword evidence="5" id="KW-0833">Ubl conjugation pathway</keyword>
<dbReference type="GO" id="GO:0005829">
    <property type="term" value="C:cytosol"/>
    <property type="evidence" value="ECO:0007669"/>
    <property type="project" value="TreeGrafter"/>
</dbReference>
<dbReference type="GO" id="GO:0005634">
    <property type="term" value="C:nucleus"/>
    <property type="evidence" value="ECO:0007669"/>
    <property type="project" value="UniProtKB-SubCell"/>
</dbReference>
<organism evidence="9 10">
    <name type="scientific">Sphaeroforma arctica JP610</name>
    <dbReference type="NCBI Taxonomy" id="667725"/>
    <lineage>
        <taxon>Eukaryota</taxon>
        <taxon>Ichthyosporea</taxon>
        <taxon>Ichthyophonida</taxon>
        <taxon>Sphaeroforma</taxon>
    </lineage>
</organism>
<accession>A0A0L0FT50</accession>
<dbReference type="InterPro" id="IPR050164">
    <property type="entry name" value="Peptidase_C19"/>
</dbReference>
<dbReference type="InterPro" id="IPR028889">
    <property type="entry name" value="USP"/>
</dbReference>
<sequence length="298" mass="33830">MENVGNTCYLDSVLMAMFGTLTTFDSLLTRDMEDPRIRGLQHELLTVVNRLRNGRLVTKEQMKRLLDVLHTLNWPTADGERNSYGQQDASELLITLLDRLGGPLLPMEYRMVHGAMDSSGDETLVKESILQVSVASVDGDNSCDRPTKLVDVLENHYFGEDVVDIEREVECDKMGDPIKRTKVKALRTLHSLPFYDSQSVQCNSQHPQSTQNIIIPICFKRYSNAGGIPRRLDRRVEIPTSLDFSQFVSAESMPPQTYTLELMSLVCHQGQQMSSGHYRAYIRTLDDEWLLFDDLATP</sequence>
<evidence type="ECO:0000313" key="10">
    <source>
        <dbReference type="Proteomes" id="UP000054560"/>
    </source>
</evidence>
<feature type="domain" description="USP" evidence="8">
    <location>
        <begin position="1"/>
        <end position="298"/>
    </location>
</feature>
<evidence type="ECO:0000256" key="7">
    <source>
        <dbReference type="ARBA" id="ARBA00022807"/>
    </source>
</evidence>
<dbReference type="SUPFAM" id="SSF54001">
    <property type="entry name" value="Cysteine proteinases"/>
    <property type="match status" value="1"/>
</dbReference>
<dbReference type="GO" id="GO:0004843">
    <property type="term" value="F:cysteine-type deubiquitinase activity"/>
    <property type="evidence" value="ECO:0007669"/>
    <property type="project" value="UniProtKB-EC"/>
</dbReference>
<evidence type="ECO:0000256" key="1">
    <source>
        <dbReference type="ARBA" id="ARBA00000707"/>
    </source>
</evidence>
<dbReference type="Pfam" id="PF00443">
    <property type="entry name" value="UCH"/>
    <property type="match status" value="1"/>
</dbReference>
<evidence type="ECO:0000259" key="8">
    <source>
        <dbReference type="PROSITE" id="PS50235"/>
    </source>
</evidence>
<protein>
    <recommendedName>
        <fullName evidence="3">ubiquitinyl hydrolase 1</fullName>
        <ecNumber evidence="3">3.4.19.12</ecNumber>
    </recommendedName>
</protein>
<keyword evidence="6" id="KW-0378">Hydrolase</keyword>
<dbReference type="PANTHER" id="PTHR24006">
    <property type="entry name" value="UBIQUITIN CARBOXYL-TERMINAL HYDROLASE"/>
    <property type="match status" value="1"/>
</dbReference>
<dbReference type="CDD" id="cd02257">
    <property type="entry name" value="Peptidase_C19"/>
    <property type="match status" value="1"/>
</dbReference>
<comment type="similarity">
    <text evidence="2">Belongs to the peptidase C19 family.</text>
</comment>
<dbReference type="OrthoDB" id="6287070at2759"/>
<dbReference type="PROSITE" id="PS50235">
    <property type="entry name" value="USP_3"/>
    <property type="match status" value="1"/>
</dbReference>
<comment type="catalytic activity">
    <reaction evidence="1">
        <text>Thiol-dependent hydrolysis of ester, thioester, amide, peptide and isopeptide bonds formed by the C-terminal Gly of ubiquitin (a 76-residue protein attached to proteins as an intracellular targeting signal).</text>
        <dbReference type="EC" id="3.4.19.12"/>
    </reaction>
</comment>